<dbReference type="OrthoDB" id="9801799at2"/>
<dbReference type="CDD" id="cd08498">
    <property type="entry name" value="PBP2_NikA_DppA_OppA_like_2"/>
    <property type="match status" value="1"/>
</dbReference>
<evidence type="ECO:0000313" key="5">
    <source>
        <dbReference type="EMBL" id="PZA16302.1"/>
    </source>
</evidence>
<dbReference type="PROSITE" id="PS01040">
    <property type="entry name" value="SBP_BACTERIAL_5"/>
    <property type="match status" value="1"/>
</dbReference>
<evidence type="ECO:0000313" key="6">
    <source>
        <dbReference type="Proteomes" id="UP000248259"/>
    </source>
</evidence>
<dbReference type="GO" id="GO:0015833">
    <property type="term" value="P:peptide transport"/>
    <property type="evidence" value="ECO:0007669"/>
    <property type="project" value="TreeGrafter"/>
</dbReference>
<comment type="similarity">
    <text evidence="1">Belongs to the bacterial solute-binding protein 5 family.</text>
</comment>
<keyword evidence="6" id="KW-1185">Reference proteome</keyword>
<dbReference type="InterPro" id="IPR030678">
    <property type="entry name" value="Peptide/Ni-bd"/>
</dbReference>
<keyword evidence="3" id="KW-0732">Signal</keyword>
<dbReference type="InterPro" id="IPR023765">
    <property type="entry name" value="SBP_5_CS"/>
</dbReference>
<name>A0A323UTD9_9RHOO</name>
<dbReference type="GO" id="GO:0043190">
    <property type="term" value="C:ATP-binding cassette (ABC) transporter complex"/>
    <property type="evidence" value="ECO:0007669"/>
    <property type="project" value="InterPro"/>
</dbReference>
<sequence>MVQLASGTQFGAHWVRVLALVLGLWTLVGTTQAAALKIGLAAEVTTVDPHFFNTGPNNAFLHHVFDSLVDVDADGRLISGLAESWVAVDATTWEFRLRKGVKFHDGSELSAEDVLFSLARPAQLTNSPGSYTSYTKPIVASQAVDRYTVRLRTATPYGPLPLDLSSIFIVSKKAVEKTGTEQFNAGPAAIGTGPFRLVAFHKGERIELARHEAYWGVRPEWDTVHFRVLASDAPRLSALLAGDVDLIEAVPTADLARLKTNPRVSVTTRTTWRTLFWHLDQFRDRSPYVTDLAGKPLDRNPLKDVRVRRAISKAINRQALVERSLEGRAVAASNINAPGIFGYNSEIAVEAYDPAGAKKLLAEAGYPEGFGLTLHGPNNRYINDAQVVQTVAQLLNRVGIRAKVETLPLSVYFGKARASEYSMALLGWGSLASDFTLRSIVGTPDADRGWGTWNWGRYSNPAVDALVQSALESVSPEQREDFARQAAKLALDDVAVIPSHHQLASWGLRKGLKYDGRVDEFTYAHEVRSVK</sequence>
<proteinExistence type="inferred from homology"/>
<evidence type="ECO:0000259" key="4">
    <source>
        <dbReference type="Pfam" id="PF00496"/>
    </source>
</evidence>
<dbReference type="PANTHER" id="PTHR30290">
    <property type="entry name" value="PERIPLASMIC BINDING COMPONENT OF ABC TRANSPORTER"/>
    <property type="match status" value="1"/>
</dbReference>
<organism evidence="5 6">
    <name type="scientific">Parazoarcus communis SWub3 = DSM 12120</name>
    <dbReference type="NCBI Taxonomy" id="1121029"/>
    <lineage>
        <taxon>Bacteria</taxon>
        <taxon>Pseudomonadati</taxon>
        <taxon>Pseudomonadota</taxon>
        <taxon>Betaproteobacteria</taxon>
        <taxon>Rhodocyclales</taxon>
        <taxon>Zoogloeaceae</taxon>
        <taxon>Parazoarcus</taxon>
    </lineage>
</organism>
<feature type="domain" description="Solute-binding protein family 5" evidence="4">
    <location>
        <begin position="78"/>
        <end position="431"/>
    </location>
</feature>
<dbReference type="PIRSF" id="PIRSF002741">
    <property type="entry name" value="MppA"/>
    <property type="match status" value="1"/>
</dbReference>
<dbReference type="GO" id="GO:0030288">
    <property type="term" value="C:outer membrane-bounded periplasmic space"/>
    <property type="evidence" value="ECO:0007669"/>
    <property type="project" value="UniProtKB-ARBA"/>
</dbReference>
<dbReference type="PANTHER" id="PTHR30290:SF9">
    <property type="entry name" value="OLIGOPEPTIDE-BINDING PROTEIN APPA"/>
    <property type="match status" value="1"/>
</dbReference>
<dbReference type="Gene3D" id="3.90.76.10">
    <property type="entry name" value="Dipeptide-binding Protein, Domain 1"/>
    <property type="match status" value="1"/>
</dbReference>
<gene>
    <name evidence="5" type="ORF">DNK49_11555</name>
</gene>
<protein>
    <submittedName>
        <fullName evidence="5">ABC transporter substrate-binding protein</fullName>
    </submittedName>
</protein>
<reference evidence="5 6" key="1">
    <citation type="submission" date="2018-06" db="EMBL/GenBank/DDBJ databases">
        <title>Azoarcus communis strain SWub3 genome.</title>
        <authorList>
            <person name="Zorraquino Salvo V."/>
            <person name="Toubiana D."/>
            <person name="Blumwald E."/>
        </authorList>
    </citation>
    <scope>NUCLEOTIDE SEQUENCE [LARGE SCALE GENOMIC DNA]</scope>
    <source>
        <strain evidence="5 6">SWub3</strain>
    </source>
</reference>
<comment type="caution">
    <text evidence="5">The sequence shown here is derived from an EMBL/GenBank/DDBJ whole genome shotgun (WGS) entry which is preliminary data.</text>
</comment>
<dbReference type="InterPro" id="IPR039424">
    <property type="entry name" value="SBP_5"/>
</dbReference>
<dbReference type="EMBL" id="QKOE01000007">
    <property type="protein sequence ID" value="PZA16302.1"/>
    <property type="molecule type" value="Genomic_DNA"/>
</dbReference>
<dbReference type="SUPFAM" id="SSF53850">
    <property type="entry name" value="Periplasmic binding protein-like II"/>
    <property type="match status" value="1"/>
</dbReference>
<dbReference type="InterPro" id="IPR000914">
    <property type="entry name" value="SBP_5_dom"/>
</dbReference>
<dbReference type="GO" id="GO:1904680">
    <property type="term" value="F:peptide transmembrane transporter activity"/>
    <property type="evidence" value="ECO:0007669"/>
    <property type="project" value="TreeGrafter"/>
</dbReference>
<dbReference type="Gene3D" id="3.10.105.10">
    <property type="entry name" value="Dipeptide-binding Protein, Domain 3"/>
    <property type="match status" value="1"/>
</dbReference>
<dbReference type="Gene3D" id="3.40.190.10">
    <property type="entry name" value="Periplasmic binding protein-like II"/>
    <property type="match status" value="1"/>
</dbReference>
<evidence type="ECO:0000256" key="1">
    <source>
        <dbReference type="ARBA" id="ARBA00005695"/>
    </source>
</evidence>
<dbReference type="Pfam" id="PF00496">
    <property type="entry name" value="SBP_bac_5"/>
    <property type="match status" value="1"/>
</dbReference>
<dbReference type="AlphaFoldDB" id="A0A323UTD9"/>
<accession>A0A323UTD9</accession>
<evidence type="ECO:0000256" key="3">
    <source>
        <dbReference type="ARBA" id="ARBA00022729"/>
    </source>
</evidence>
<keyword evidence="2" id="KW-0813">Transport</keyword>
<evidence type="ECO:0000256" key="2">
    <source>
        <dbReference type="ARBA" id="ARBA00022448"/>
    </source>
</evidence>
<dbReference type="Proteomes" id="UP000248259">
    <property type="component" value="Unassembled WGS sequence"/>
</dbReference>